<dbReference type="Pfam" id="PF13163">
    <property type="entry name" value="DUF3999"/>
    <property type="match status" value="1"/>
</dbReference>
<keyword evidence="1" id="KW-1133">Transmembrane helix</keyword>
<name>A0A2U2PDV2_9SPHI</name>
<dbReference type="AlphaFoldDB" id="A0A2U2PDV2"/>
<keyword evidence="2" id="KW-0732">Signal</keyword>
<dbReference type="EMBL" id="QEAS01000013">
    <property type="protein sequence ID" value="PWG79585.1"/>
    <property type="molecule type" value="Genomic_DNA"/>
</dbReference>
<evidence type="ECO:0000313" key="4">
    <source>
        <dbReference type="Proteomes" id="UP000245647"/>
    </source>
</evidence>
<evidence type="ECO:0000256" key="1">
    <source>
        <dbReference type="SAM" id="Phobius"/>
    </source>
</evidence>
<dbReference type="Proteomes" id="UP000245647">
    <property type="component" value="Unassembled WGS sequence"/>
</dbReference>
<proteinExistence type="predicted"/>
<evidence type="ECO:0008006" key="5">
    <source>
        <dbReference type="Google" id="ProtNLM"/>
    </source>
</evidence>
<gene>
    <name evidence="3" type="ORF">DDR33_16085</name>
</gene>
<keyword evidence="1" id="KW-0472">Membrane</keyword>
<feature type="transmembrane region" description="Helical" evidence="1">
    <location>
        <begin position="372"/>
        <end position="393"/>
    </location>
</feature>
<reference evidence="3 4" key="1">
    <citation type="submission" date="2018-04" db="EMBL/GenBank/DDBJ databases">
        <title>Pedobacter chongqingensis sp. nov., isolated from a rottenly hemp rope.</title>
        <authorList>
            <person name="Cai Y."/>
        </authorList>
    </citation>
    <scope>NUCLEOTIDE SEQUENCE [LARGE SCALE GENOMIC DNA]</scope>
    <source>
        <strain evidence="3 4">FJ4-8</strain>
    </source>
</reference>
<organism evidence="3 4">
    <name type="scientific">Pararcticibacter amylolyticus</name>
    <dbReference type="NCBI Taxonomy" id="2173175"/>
    <lineage>
        <taxon>Bacteria</taxon>
        <taxon>Pseudomonadati</taxon>
        <taxon>Bacteroidota</taxon>
        <taxon>Sphingobacteriia</taxon>
        <taxon>Sphingobacteriales</taxon>
        <taxon>Sphingobacteriaceae</taxon>
        <taxon>Pararcticibacter</taxon>
    </lineage>
</organism>
<feature type="chain" id="PRO_5015774350" description="DUF3999 domain-containing protein" evidence="2">
    <location>
        <begin position="27"/>
        <end position="406"/>
    </location>
</feature>
<evidence type="ECO:0000256" key="2">
    <source>
        <dbReference type="SAM" id="SignalP"/>
    </source>
</evidence>
<sequence>MMNLRQKMKISFQLLLFAWTALPAVAQQGFKYKASLQRVDSSKFYRIVLQPALTAKCQPDLADIRLIDESGKIVPYLTGRSLPVQGQITYLQLPEISNVILNDSLPSYVAENASGMHINQLWIKLRNTAANRTVNLQGSDDLKQWFAIKEHVILQGTSRDNGTSEELIEFPVSTYRYFKIQVDGSKRIPVKILQTGIYLNHQTPSEYTQIPVARFTNEQKANTTLINIIFRESYRINKLHLKFSGAKYFHRRIQLYSIKGERKEWLMDSLVSSAGNGELYLDTKSSKLQLAILNEDNPHLTLQMAEAYELKQSLIAYLENQHHYELYFGNDKAQSPRFDLNSFTDSIGSKLPVVNHSEITQVAHSKDKSPSAFLPAWILWITGGMALLLLLVITLKMTREISKTEK</sequence>
<feature type="signal peptide" evidence="2">
    <location>
        <begin position="1"/>
        <end position="26"/>
    </location>
</feature>
<keyword evidence="1" id="KW-0812">Transmembrane</keyword>
<keyword evidence="4" id="KW-1185">Reference proteome</keyword>
<accession>A0A2U2PDV2</accession>
<protein>
    <recommendedName>
        <fullName evidence="5">DUF3999 domain-containing protein</fullName>
    </recommendedName>
</protein>
<evidence type="ECO:0000313" key="3">
    <source>
        <dbReference type="EMBL" id="PWG79585.1"/>
    </source>
</evidence>
<dbReference type="InterPro" id="IPR025060">
    <property type="entry name" value="DUF3999"/>
</dbReference>
<comment type="caution">
    <text evidence="3">The sequence shown here is derived from an EMBL/GenBank/DDBJ whole genome shotgun (WGS) entry which is preliminary data.</text>
</comment>